<gene>
    <name evidence="2" type="ORF">MKW98_006375</name>
</gene>
<evidence type="ECO:0000256" key="1">
    <source>
        <dbReference type="SAM" id="Coils"/>
    </source>
</evidence>
<comment type="caution">
    <text evidence="2">The sequence shown here is derived from an EMBL/GenBank/DDBJ whole genome shotgun (WGS) entry which is preliminary data.</text>
</comment>
<dbReference type="AlphaFoldDB" id="A0AAD4RUZ2"/>
<name>A0AAD4RUZ2_9MAGN</name>
<dbReference type="EMBL" id="JAJJMB010017971">
    <property type="protein sequence ID" value="KAI3833276.1"/>
    <property type="molecule type" value="Genomic_DNA"/>
</dbReference>
<keyword evidence="1" id="KW-0175">Coiled coil</keyword>
<feature type="coiled-coil region" evidence="1">
    <location>
        <begin position="46"/>
        <end position="108"/>
    </location>
</feature>
<protein>
    <submittedName>
        <fullName evidence="2">Uncharacterized protein</fullName>
    </submittedName>
</protein>
<sequence>MGLQFYIARLKKKLGCSIVAQDFTHWELYGVHALVSPQEKESAAKLAACISERDRENADKQALERKVSDLSAQLNREKNEKQALEKTVSDLHEQLNRDNKDKQALKKQVIDLTSKLEEFYGARDELTNEKPWMNNNEGSFRRT</sequence>
<keyword evidence="3" id="KW-1185">Reference proteome</keyword>
<reference evidence="2" key="1">
    <citation type="submission" date="2022-04" db="EMBL/GenBank/DDBJ databases">
        <title>A functionally conserved STORR gene fusion in Papaver species that diverged 16.8 million years ago.</title>
        <authorList>
            <person name="Catania T."/>
        </authorList>
    </citation>
    <scope>NUCLEOTIDE SEQUENCE</scope>
    <source>
        <strain evidence="2">S-188037</strain>
    </source>
</reference>
<evidence type="ECO:0000313" key="3">
    <source>
        <dbReference type="Proteomes" id="UP001202328"/>
    </source>
</evidence>
<proteinExistence type="predicted"/>
<organism evidence="2 3">
    <name type="scientific">Papaver atlanticum</name>
    <dbReference type="NCBI Taxonomy" id="357466"/>
    <lineage>
        <taxon>Eukaryota</taxon>
        <taxon>Viridiplantae</taxon>
        <taxon>Streptophyta</taxon>
        <taxon>Embryophyta</taxon>
        <taxon>Tracheophyta</taxon>
        <taxon>Spermatophyta</taxon>
        <taxon>Magnoliopsida</taxon>
        <taxon>Ranunculales</taxon>
        <taxon>Papaveraceae</taxon>
        <taxon>Papaveroideae</taxon>
        <taxon>Papaver</taxon>
    </lineage>
</organism>
<dbReference type="SUPFAM" id="SSF90257">
    <property type="entry name" value="Myosin rod fragments"/>
    <property type="match status" value="1"/>
</dbReference>
<accession>A0AAD4RUZ2</accession>
<dbReference type="Proteomes" id="UP001202328">
    <property type="component" value="Unassembled WGS sequence"/>
</dbReference>
<evidence type="ECO:0000313" key="2">
    <source>
        <dbReference type="EMBL" id="KAI3833276.1"/>
    </source>
</evidence>